<dbReference type="GO" id="GO:0007034">
    <property type="term" value="P:vacuolar transport"/>
    <property type="evidence" value="ECO:0007669"/>
    <property type="project" value="UniProtKB-ARBA"/>
</dbReference>
<feature type="domain" description="GAT" evidence="5">
    <location>
        <begin position="187"/>
        <end position="277"/>
    </location>
</feature>
<evidence type="ECO:0000259" key="5">
    <source>
        <dbReference type="PROSITE" id="PS50909"/>
    </source>
</evidence>
<dbReference type="PROSITE" id="PS50179">
    <property type="entry name" value="VHS"/>
    <property type="match status" value="1"/>
</dbReference>
<dbReference type="SUPFAM" id="SSF89009">
    <property type="entry name" value="GAT-like domain"/>
    <property type="match status" value="1"/>
</dbReference>
<keyword evidence="1" id="KW-0813">Transport</keyword>
<dbReference type="AlphaFoldDB" id="A0A1E3QBZ5"/>
<dbReference type="PANTHER" id="PTHR47789:SF2">
    <property type="entry name" value="VHS DOMAIN-CONTAINING PROTEIN"/>
    <property type="match status" value="1"/>
</dbReference>
<dbReference type="GO" id="GO:0015031">
    <property type="term" value="P:protein transport"/>
    <property type="evidence" value="ECO:0007669"/>
    <property type="project" value="UniProtKB-KW"/>
</dbReference>
<proteinExistence type="predicted"/>
<dbReference type="PROSITE" id="PS50909">
    <property type="entry name" value="GAT"/>
    <property type="match status" value="1"/>
</dbReference>
<dbReference type="PANTHER" id="PTHR47789">
    <property type="entry name" value="LAS SEVENTEEN-BINDING PROTEIN 5"/>
    <property type="match status" value="1"/>
</dbReference>
<protein>
    <recommendedName>
        <fullName evidence="8">GAT domain-containing protein</fullName>
    </recommendedName>
</protein>
<dbReference type="InterPro" id="IPR004152">
    <property type="entry name" value="GAT_dom"/>
</dbReference>
<dbReference type="GO" id="GO:0007015">
    <property type="term" value="P:actin filament organization"/>
    <property type="evidence" value="ECO:0007669"/>
    <property type="project" value="InterPro"/>
</dbReference>
<dbReference type="InterPro" id="IPR045007">
    <property type="entry name" value="LSB5"/>
</dbReference>
<evidence type="ECO:0000256" key="2">
    <source>
        <dbReference type="ARBA" id="ARBA00022927"/>
    </source>
</evidence>
<dbReference type="InterPro" id="IPR008942">
    <property type="entry name" value="ENTH_VHS"/>
</dbReference>
<dbReference type="GO" id="GO:0006897">
    <property type="term" value="P:endocytosis"/>
    <property type="evidence" value="ECO:0007669"/>
    <property type="project" value="InterPro"/>
</dbReference>
<evidence type="ECO:0000259" key="4">
    <source>
        <dbReference type="PROSITE" id="PS50179"/>
    </source>
</evidence>
<dbReference type="EMBL" id="KV454291">
    <property type="protein sequence ID" value="ODQ75098.1"/>
    <property type="molecule type" value="Genomic_DNA"/>
</dbReference>
<dbReference type="STRING" id="675824.A0A1E3QBZ5"/>
<accession>A0A1E3QBZ5</accession>
<organism evidence="6 7">
    <name type="scientific">Lipomyces starkeyi NRRL Y-11557</name>
    <dbReference type="NCBI Taxonomy" id="675824"/>
    <lineage>
        <taxon>Eukaryota</taxon>
        <taxon>Fungi</taxon>
        <taxon>Dikarya</taxon>
        <taxon>Ascomycota</taxon>
        <taxon>Saccharomycotina</taxon>
        <taxon>Lipomycetes</taxon>
        <taxon>Lipomycetales</taxon>
        <taxon>Lipomycetaceae</taxon>
        <taxon>Lipomyces</taxon>
    </lineage>
</organism>
<dbReference type="Gene3D" id="1.20.58.160">
    <property type="match status" value="1"/>
</dbReference>
<evidence type="ECO:0000313" key="6">
    <source>
        <dbReference type="EMBL" id="ODQ75098.1"/>
    </source>
</evidence>
<feature type="compositionally biased region" description="Acidic residues" evidence="3">
    <location>
        <begin position="383"/>
        <end position="395"/>
    </location>
</feature>
<feature type="region of interest" description="Disordered" evidence="3">
    <location>
        <begin position="285"/>
        <end position="423"/>
    </location>
</feature>
<reference evidence="6 7" key="1">
    <citation type="journal article" date="2016" name="Proc. Natl. Acad. Sci. U.S.A.">
        <title>Comparative genomics of biotechnologically important yeasts.</title>
        <authorList>
            <person name="Riley R."/>
            <person name="Haridas S."/>
            <person name="Wolfe K.H."/>
            <person name="Lopes M.R."/>
            <person name="Hittinger C.T."/>
            <person name="Goeker M."/>
            <person name="Salamov A.A."/>
            <person name="Wisecaver J.H."/>
            <person name="Long T.M."/>
            <person name="Calvey C.H."/>
            <person name="Aerts A.L."/>
            <person name="Barry K.W."/>
            <person name="Choi C."/>
            <person name="Clum A."/>
            <person name="Coughlan A.Y."/>
            <person name="Deshpande S."/>
            <person name="Douglass A.P."/>
            <person name="Hanson S.J."/>
            <person name="Klenk H.-P."/>
            <person name="LaButti K.M."/>
            <person name="Lapidus A."/>
            <person name="Lindquist E.A."/>
            <person name="Lipzen A.M."/>
            <person name="Meier-Kolthoff J.P."/>
            <person name="Ohm R.A."/>
            <person name="Otillar R.P."/>
            <person name="Pangilinan J.L."/>
            <person name="Peng Y."/>
            <person name="Rokas A."/>
            <person name="Rosa C.A."/>
            <person name="Scheuner C."/>
            <person name="Sibirny A.A."/>
            <person name="Slot J.C."/>
            <person name="Stielow J.B."/>
            <person name="Sun H."/>
            <person name="Kurtzman C.P."/>
            <person name="Blackwell M."/>
            <person name="Grigoriev I.V."/>
            <person name="Jeffries T.W."/>
        </authorList>
    </citation>
    <scope>NUCLEOTIDE SEQUENCE [LARGE SCALE GENOMIC DNA]</scope>
    <source>
        <strain evidence="6 7">NRRL Y-11557</strain>
    </source>
</reference>
<dbReference type="GO" id="GO:0035091">
    <property type="term" value="F:phosphatidylinositol binding"/>
    <property type="evidence" value="ECO:0007669"/>
    <property type="project" value="InterPro"/>
</dbReference>
<evidence type="ECO:0000313" key="7">
    <source>
        <dbReference type="Proteomes" id="UP000094385"/>
    </source>
</evidence>
<dbReference type="GO" id="GO:0030479">
    <property type="term" value="C:actin cortical patch"/>
    <property type="evidence" value="ECO:0007669"/>
    <property type="project" value="TreeGrafter"/>
</dbReference>
<sequence length="423" mass="46185">MKVFKGSSKGEPNVQVVSAIASFCDEKFKFKFGKNIFSSSTSLASKAARAQTDDVAQLPVIVECAQATPLAAKEAIKAVRKRLDPKHASSTVSQYNAIMVLRILVDANSQTILNQIGEDDKLAPVIKDVLKRSRDPSVRELLATTLEHFAFEKPSTTELAELNKVYAKYVAGGSESYKISPSRHEPVSQEKLEDVVEEAKTSASLLRQVVSTTPPVEISGSPLVMEFYERCVQLSSKIQSYLSRDSVPPLDESMIMTLISANDTIGTALEAHKAALDRASSLVSPPRHYYEESHNTESDPGRASDPPVDLALRSTEPEEEATTNEYTNVAEVGLPSESRVYVSGHGSRTESRESSPVEEGEGHDDIQRNEPVHTNARLRQEELADPFADDDEDALWDGPPTTTGSNPQLQHNPATSNSVVYDA</sequence>
<evidence type="ECO:0000256" key="3">
    <source>
        <dbReference type="SAM" id="MobiDB-lite"/>
    </source>
</evidence>
<dbReference type="Gene3D" id="1.25.40.90">
    <property type="match status" value="1"/>
</dbReference>
<evidence type="ECO:0000256" key="1">
    <source>
        <dbReference type="ARBA" id="ARBA00022448"/>
    </source>
</evidence>
<feature type="compositionally biased region" description="Basic and acidic residues" evidence="3">
    <location>
        <begin position="288"/>
        <end position="302"/>
    </location>
</feature>
<dbReference type="Proteomes" id="UP000094385">
    <property type="component" value="Unassembled WGS sequence"/>
</dbReference>
<dbReference type="OrthoDB" id="5393057at2759"/>
<feature type="compositionally biased region" description="Polar residues" evidence="3">
    <location>
        <begin position="400"/>
        <end position="423"/>
    </location>
</feature>
<name>A0A1E3QBZ5_LIPST</name>
<feature type="domain" description="VHS" evidence="4">
    <location>
        <begin position="45"/>
        <end position="177"/>
    </location>
</feature>
<dbReference type="Pfam" id="PF03127">
    <property type="entry name" value="GAT"/>
    <property type="match status" value="1"/>
</dbReference>
<evidence type="ECO:0008006" key="8">
    <source>
        <dbReference type="Google" id="ProtNLM"/>
    </source>
</evidence>
<dbReference type="GO" id="GO:0051666">
    <property type="term" value="P:actin cortical patch localization"/>
    <property type="evidence" value="ECO:0007669"/>
    <property type="project" value="TreeGrafter"/>
</dbReference>
<keyword evidence="2" id="KW-0653">Protein transport</keyword>
<gene>
    <name evidence="6" type="ORF">LIPSTDRAFT_69287</name>
</gene>
<dbReference type="SUPFAM" id="SSF48464">
    <property type="entry name" value="ENTH/VHS domain"/>
    <property type="match status" value="1"/>
</dbReference>
<dbReference type="InterPro" id="IPR002014">
    <property type="entry name" value="VHS_dom"/>
</dbReference>
<dbReference type="InterPro" id="IPR038425">
    <property type="entry name" value="GAT_sf"/>
</dbReference>
<dbReference type="GO" id="GO:0043130">
    <property type="term" value="F:ubiquitin binding"/>
    <property type="evidence" value="ECO:0007669"/>
    <property type="project" value="InterPro"/>
</dbReference>
<keyword evidence="7" id="KW-1185">Reference proteome</keyword>